<accession>A0A918UEL1</accession>
<evidence type="ECO:0000313" key="3">
    <source>
        <dbReference type="Proteomes" id="UP000648075"/>
    </source>
</evidence>
<dbReference type="PANTHER" id="PTHR34980">
    <property type="entry name" value="INNER MEMBRANE PROTEIN-RELATED-RELATED"/>
    <property type="match status" value="1"/>
</dbReference>
<feature type="transmembrane region" description="Helical" evidence="1">
    <location>
        <begin position="163"/>
        <end position="181"/>
    </location>
</feature>
<sequence>MFEAIRYNLAGLANFSGRDSRSTFWFYMLFLFVVYMILSVVGGLVVAGGMIGGAFEAAKAGADQVEVNRQIMSRFETTIRMSAWLNVVVTLVIVALVAASFTRRLHDSNKPGWIGLVIGVIYLGACAYTVGTIDETIALMHKAQSGDAATAQAMQARMAARGLAGWAAPVLFVIFGLLSSSDGDNRYGPEPDHL</sequence>
<evidence type="ECO:0000313" key="2">
    <source>
        <dbReference type="EMBL" id="GGY96991.1"/>
    </source>
</evidence>
<dbReference type="PANTHER" id="PTHR34980:SF2">
    <property type="entry name" value="INNER MEMBRANE PROTEIN YHAH-RELATED"/>
    <property type="match status" value="1"/>
</dbReference>
<dbReference type="AlphaFoldDB" id="A0A918UEL1"/>
<reference evidence="2" key="1">
    <citation type="journal article" date="2014" name="Int. J. Syst. Evol. Microbiol.">
        <title>Complete genome sequence of Corynebacterium casei LMG S-19264T (=DSM 44701T), isolated from a smear-ripened cheese.</title>
        <authorList>
            <consortium name="US DOE Joint Genome Institute (JGI-PGF)"/>
            <person name="Walter F."/>
            <person name="Albersmeier A."/>
            <person name="Kalinowski J."/>
            <person name="Ruckert C."/>
        </authorList>
    </citation>
    <scope>NUCLEOTIDE SEQUENCE</scope>
    <source>
        <strain evidence="2">KCTC 32255</strain>
    </source>
</reference>
<proteinExistence type="predicted"/>
<organism evidence="2 3">
    <name type="scientific">Novosphingobium colocasiae</name>
    <dbReference type="NCBI Taxonomy" id="1256513"/>
    <lineage>
        <taxon>Bacteria</taxon>
        <taxon>Pseudomonadati</taxon>
        <taxon>Pseudomonadota</taxon>
        <taxon>Alphaproteobacteria</taxon>
        <taxon>Sphingomonadales</taxon>
        <taxon>Sphingomonadaceae</taxon>
        <taxon>Novosphingobium</taxon>
    </lineage>
</organism>
<name>A0A918UEL1_9SPHN</name>
<keyword evidence="3" id="KW-1185">Reference proteome</keyword>
<dbReference type="GO" id="GO:0005886">
    <property type="term" value="C:plasma membrane"/>
    <property type="evidence" value="ECO:0007669"/>
    <property type="project" value="TreeGrafter"/>
</dbReference>
<keyword evidence="1" id="KW-0472">Membrane</keyword>
<keyword evidence="1" id="KW-0812">Transmembrane</keyword>
<feature type="transmembrane region" description="Helical" evidence="1">
    <location>
        <begin position="24"/>
        <end position="47"/>
    </location>
</feature>
<evidence type="ECO:0008006" key="4">
    <source>
        <dbReference type="Google" id="ProtNLM"/>
    </source>
</evidence>
<comment type="caution">
    <text evidence="2">The sequence shown here is derived from an EMBL/GenBank/DDBJ whole genome shotgun (WGS) entry which is preliminary data.</text>
</comment>
<dbReference type="RefSeq" id="WP_189620017.1">
    <property type="nucleotide sequence ID" value="NZ_BMZA01000002.1"/>
</dbReference>
<keyword evidence="1" id="KW-1133">Transmembrane helix</keyword>
<protein>
    <recommendedName>
        <fullName evidence="4">DUF805 domain-containing protein</fullName>
    </recommendedName>
</protein>
<dbReference type="Pfam" id="PF05656">
    <property type="entry name" value="DUF805"/>
    <property type="match status" value="1"/>
</dbReference>
<dbReference type="InterPro" id="IPR008523">
    <property type="entry name" value="DUF805"/>
</dbReference>
<gene>
    <name evidence="2" type="ORF">GCM10011614_09950</name>
</gene>
<dbReference type="EMBL" id="BMZA01000002">
    <property type="protein sequence ID" value="GGY96991.1"/>
    <property type="molecule type" value="Genomic_DNA"/>
</dbReference>
<dbReference type="Proteomes" id="UP000648075">
    <property type="component" value="Unassembled WGS sequence"/>
</dbReference>
<evidence type="ECO:0000256" key="1">
    <source>
        <dbReference type="SAM" id="Phobius"/>
    </source>
</evidence>
<feature type="transmembrane region" description="Helical" evidence="1">
    <location>
        <begin position="113"/>
        <end position="133"/>
    </location>
</feature>
<feature type="transmembrane region" description="Helical" evidence="1">
    <location>
        <begin position="83"/>
        <end position="101"/>
    </location>
</feature>
<reference evidence="2" key="2">
    <citation type="submission" date="2020-09" db="EMBL/GenBank/DDBJ databases">
        <authorList>
            <person name="Sun Q."/>
            <person name="Kim S."/>
        </authorList>
    </citation>
    <scope>NUCLEOTIDE SEQUENCE</scope>
    <source>
        <strain evidence="2">KCTC 32255</strain>
    </source>
</reference>